<sequence>MEPNDDLKPKTENEHTFKTIEAKPVDLPPDFDYFGQKWHRRILSKILVFLIKVIFVYIYGYFFLRFRVRNKKIMKQYRKKGAVIVSNHVHQFDSFLLGASFYPKRIYYTMLKSNLGLPIVGKLFHIIGGAPIPDTKEGILRYQTLLNERLHHSNIIAVFPEASLRPYCDHIRPFKKGAFRFAFNANVDIIPMVFIFKKPKGFYKYLKRKPCVELHILDPYQLKQLETKYETLSFNTEELQKIITAYYNTHSDYVGGN</sequence>
<keyword evidence="3" id="KW-1133">Transmembrane helix</keyword>
<dbReference type="PANTHER" id="PTHR10434:SF66">
    <property type="entry name" value="PHOSPHOLIPID_GLYCEROL ACYLTRANSFERASE DOMAIN-CONTAINING PROTEIN"/>
    <property type="match status" value="1"/>
</dbReference>
<dbReference type="GO" id="GO:0016746">
    <property type="term" value="F:acyltransferase activity"/>
    <property type="evidence" value="ECO:0007669"/>
    <property type="project" value="UniProtKB-KW"/>
</dbReference>
<name>A0ABT2PZV0_9MOLU</name>
<evidence type="ECO:0000313" key="5">
    <source>
        <dbReference type="EMBL" id="MCU0105272.1"/>
    </source>
</evidence>
<dbReference type="PANTHER" id="PTHR10434">
    <property type="entry name" value="1-ACYL-SN-GLYCEROL-3-PHOSPHATE ACYLTRANSFERASE"/>
    <property type="match status" value="1"/>
</dbReference>
<dbReference type="RefSeq" id="WP_262096567.1">
    <property type="nucleotide sequence ID" value="NZ_JAOEGN010000011.1"/>
</dbReference>
<dbReference type="CDD" id="cd07989">
    <property type="entry name" value="LPLAT_AGPAT-like"/>
    <property type="match status" value="1"/>
</dbReference>
<gene>
    <name evidence="5" type="ORF">N7603_06335</name>
</gene>
<proteinExistence type="predicted"/>
<keyword evidence="3" id="KW-0472">Membrane</keyword>
<evidence type="ECO:0000256" key="3">
    <source>
        <dbReference type="SAM" id="Phobius"/>
    </source>
</evidence>
<evidence type="ECO:0000256" key="2">
    <source>
        <dbReference type="ARBA" id="ARBA00023315"/>
    </source>
</evidence>
<accession>A0ABT2PZV0</accession>
<keyword evidence="2 5" id="KW-0012">Acyltransferase</keyword>
<dbReference type="InterPro" id="IPR002123">
    <property type="entry name" value="Plipid/glycerol_acylTrfase"/>
</dbReference>
<evidence type="ECO:0000259" key="4">
    <source>
        <dbReference type="SMART" id="SM00563"/>
    </source>
</evidence>
<organism evidence="5 6">
    <name type="scientific">Paracholeplasma vituli</name>
    <dbReference type="NCBI Taxonomy" id="69473"/>
    <lineage>
        <taxon>Bacteria</taxon>
        <taxon>Bacillati</taxon>
        <taxon>Mycoplasmatota</taxon>
        <taxon>Mollicutes</taxon>
        <taxon>Acholeplasmatales</taxon>
        <taxon>Acholeplasmataceae</taxon>
        <taxon>Paracholeplasma</taxon>
    </lineage>
</organism>
<evidence type="ECO:0000313" key="6">
    <source>
        <dbReference type="Proteomes" id="UP001209076"/>
    </source>
</evidence>
<keyword evidence="6" id="KW-1185">Reference proteome</keyword>
<feature type="domain" description="Phospholipid/glycerol acyltransferase" evidence="4">
    <location>
        <begin position="82"/>
        <end position="197"/>
    </location>
</feature>
<evidence type="ECO:0000256" key="1">
    <source>
        <dbReference type="ARBA" id="ARBA00022679"/>
    </source>
</evidence>
<reference evidence="6" key="1">
    <citation type="submission" date="2023-07" db="EMBL/GenBank/DDBJ databases">
        <title>Novel Mycoplasma species identified in domestic and wild animals.</title>
        <authorList>
            <person name="Volokhov D.V."/>
            <person name="Furtak V.A."/>
            <person name="Zagorodnyaya T.A."/>
        </authorList>
    </citation>
    <scope>NUCLEOTIDE SEQUENCE [LARGE SCALE GENOMIC DNA]</scope>
    <source>
        <strain evidence="6">92-19</strain>
    </source>
</reference>
<feature type="transmembrane region" description="Helical" evidence="3">
    <location>
        <begin position="42"/>
        <end position="64"/>
    </location>
</feature>
<dbReference type="SUPFAM" id="SSF69593">
    <property type="entry name" value="Glycerol-3-phosphate (1)-acyltransferase"/>
    <property type="match status" value="1"/>
</dbReference>
<dbReference type="SMART" id="SM00563">
    <property type="entry name" value="PlsC"/>
    <property type="match status" value="1"/>
</dbReference>
<keyword evidence="1" id="KW-0808">Transferase</keyword>
<protein>
    <submittedName>
        <fullName evidence="5">1-acyl-sn-glycerol-3-phosphate acyltransferase</fullName>
    </submittedName>
</protein>
<dbReference type="EMBL" id="JAOEGN010000011">
    <property type="protein sequence ID" value="MCU0105272.1"/>
    <property type="molecule type" value="Genomic_DNA"/>
</dbReference>
<keyword evidence="3" id="KW-0812">Transmembrane</keyword>
<comment type="caution">
    <text evidence="5">The sequence shown here is derived from an EMBL/GenBank/DDBJ whole genome shotgun (WGS) entry which is preliminary data.</text>
</comment>
<dbReference type="Proteomes" id="UP001209076">
    <property type="component" value="Unassembled WGS sequence"/>
</dbReference>
<dbReference type="Pfam" id="PF01553">
    <property type="entry name" value="Acyltransferase"/>
    <property type="match status" value="1"/>
</dbReference>